<dbReference type="InterPro" id="IPR004555">
    <property type="entry name" value="G6PDH_assembly_OpcA"/>
</dbReference>
<reference evidence="2 3" key="1">
    <citation type="submission" date="2020-07" db="EMBL/GenBank/DDBJ databases">
        <authorList>
            <person name="Feng X."/>
        </authorList>
    </citation>
    <scope>NUCLEOTIDE SEQUENCE [LARGE SCALE GENOMIC DNA]</scope>
    <source>
        <strain evidence="2 3">JCM31066</strain>
    </source>
</reference>
<dbReference type="EMBL" id="JACHVB010000035">
    <property type="protein sequence ID" value="MBC2595069.1"/>
    <property type="molecule type" value="Genomic_DNA"/>
</dbReference>
<dbReference type="InterPro" id="IPR046801">
    <property type="entry name" value="OpcA_G6PD_N"/>
</dbReference>
<dbReference type="PANTHER" id="PTHR38658:SF1">
    <property type="entry name" value="OXPP CYCLE PROTEIN OPCA-RELATED"/>
    <property type="match status" value="1"/>
</dbReference>
<name>A0A842HFM5_9BACT</name>
<comment type="caution">
    <text evidence="2">The sequence shown here is derived from an EMBL/GenBank/DDBJ whole genome shotgun (WGS) entry which is preliminary data.</text>
</comment>
<evidence type="ECO:0000313" key="2">
    <source>
        <dbReference type="EMBL" id="MBC2595069.1"/>
    </source>
</evidence>
<gene>
    <name evidence="2" type="ORF">H5P28_12450</name>
</gene>
<dbReference type="Proteomes" id="UP000546464">
    <property type="component" value="Unassembled WGS sequence"/>
</dbReference>
<protein>
    <submittedName>
        <fullName evidence="2">Glucose-6-phosphate dehydrogenase assembly protein OpcA</fullName>
    </submittedName>
</protein>
<proteinExistence type="predicted"/>
<dbReference type="AlphaFoldDB" id="A0A842HFM5"/>
<dbReference type="Pfam" id="PF10128">
    <property type="entry name" value="OpcA_G6PD_assem"/>
    <property type="match status" value="1"/>
</dbReference>
<feature type="domain" description="Glucose-6-phosphate dehydrogenase assembly protein OpcA N-terminal" evidence="1">
    <location>
        <begin position="72"/>
        <end position="178"/>
    </location>
</feature>
<dbReference type="RefSeq" id="WP_185676032.1">
    <property type="nucleotide sequence ID" value="NZ_JACHVB010000035.1"/>
</dbReference>
<evidence type="ECO:0000259" key="1">
    <source>
        <dbReference type="Pfam" id="PF10128"/>
    </source>
</evidence>
<accession>A0A842HFM5</accession>
<organism evidence="2 3">
    <name type="scientific">Ruficoccus amylovorans</name>
    <dbReference type="NCBI Taxonomy" id="1804625"/>
    <lineage>
        <taxon>Bacteria</taxon>
        <taxon>Pseudomonadati</taxon>
        <taxon>Verrucomicrobiota</taxon>
        <taxon>Opitutia</taxon>
        <taxon>Puniceicoccales</taxon>
        <taxon>Cerasicoccaceae</taxon>
        <taxon>Ruficoccus</taxon>
    </lineage>
</organism>
<dbReference type="PANTHER" id="PTHR38658">
    <property type="entry name" value="OXPP CYCLE PROTEIN OPCA-RELATED"/>
    <property type="match status" value="1"/>
</dbReference>
<keyword evidence="3" id="KW-1185">Reference proteome</keyword>
<sequence>MTEDMTIFDALPGQLMDVSEVTHSLTQMWAGTPSLDQEAPSEFRASQMNIVLHFGLKTSPDEAFDRFNTAIAFAQRYPCRIVVLCPMGRESSDRLLQGKLFAQCYVGSSMREMCCCEALMLGYPTREAGFLSNQVSIWLENDLPTYHWFNRIPAERITTMHMDFVKRCRRVIYDSDIEEADILNVKWPRPEAAVDLAHARILPIRQSLGQFLSRYDTSKLAGGLLSVQVRYTEGREGEARNLLKWTESCLQACAKDAKLSLNAEFTLHKADCDHCLEIEWSYDDSRHFLWTHESKGLDARVTADFGAGRVSSPMQVGFLEPVNALAEALFFN</sequence>
<evidence type="ECO:0000313" key="3">
    <source>
        <dbReference type="Proteomes" id="UP000546464"/>
    </source>
</evidence>